<evidence type="ECO:0000256" key="9">
    <source>
        <dbReference type="ARBA" id="ARBA00023122"/>
    </source>
</evidence>
<dbReference type="NCBIfam" id="TIGR01302">
    <property type="entry name" value="IMP_dehydrog"/>
    <property type="match status" value="1"/>
</dbReference>
<feature type="binding site" evidence="14 16">
    <location>
        <begin position="329"/>
        <end position="331"/>
    </location>
    <ligand>
        <name>NAD(+)</name>
        <dbReference type="ChEBI" id="CHEBI:57540"/>
    </ligand>
</feature>
<evidence type="ECO:0000256" key="4">
    <source>
        <dbReference type="ARBA" id="ARBA00022749"/>
    </source>
</evidence>
<evidence type="ECO:0000256" key="8">
    <source>
        <dbReference type="ARBA" id="ARBA00023027"/>
    </source>
</evidence>
<reference evidence="23 24" key="1">
    <citation type="journal article" date="2018" name="G3 (Bethesda)">
        <title>A High-Quality Reference Genome for the Invasive Mosquitofish Gambusia affinis Using a Chicago Library.</title>
        <authorList>
            <person name="Hoffberg S.L."/>
            <person name="Troendle N.J."/>
            <person name="Glenn T.C."/>
            <person name="Mahmud O."/>
            <person name="Louha S."/>
            <person name="Chalopin D."/>
            <person name="Bennetzen J.L."/>
            <person name="Mauricio R."/>
        </authorList>
    </citation>
    <scope>NUCLEOTIDE SEQUENCE [LARGE SCALE GENOMIC DNA]</scope>
    <source>
        <strain evidence="23">NE01/NJP1002.9</strain>
        <tissue evidence="23">Muscle</tissue>
    </source>
</reference>
<evidence type="ECO:0000313" key="24">
    <source>
        <dbReference type="Proteomes" id="UP000250572"/>
    </source>
</evidence>
<evidence type="ECO:0000256" key="13">
    <source>
        <dbReference type="ARBA" id="ARBA00048028"/>
    </source>
</evidence>
<evidence type="ECO:0000313" key="23">
    <source>
        <dbReference type="EMBL" id="PWA14214.1"/>
    </source>
</evidence>
<dbReference type="PANTHER" id="PTHR11911:SF74">
    <property type="entry name" value="INOSINE-5'-MONOPHOSPHATE DEHYDROGENASE 1"/>
    <property type="match status" value="1"/>
</dbReference>
<evidence type="ECO:0000256" key="11">
    <source>
        <dbReference type="ARBA" id="ARBA00024330"/>
    </source>
</evidence>
<dbReference type="GO" id="GO:0005634">
    <property type="term" value="C:nucleus"/>
    <property type="evidence" value="ECO:0007669"/>
    <property type="project" value="UniProtKB-SubCell"/>
</dbReference>
<dbReference type="GO" id="GO:0005737">
    <property type="term" value="C:cytoplasm"/>
    <property type="evidence" value="ECO:0007669"/>
    <property type="project" value="UniProtKB-SubCell"/>
</dbReference>
<evidence type="ECO:0000256" key="17">
    <source>
        <dbReference type="PIRSR" id="PIRSR000130-4"/>
    </source>
</evidence>
<evidence type="ECO:0000256" key="6">
    <source>
        <dbReference type="ARBA" id="ARBA00022958"/>
    </source>
</evidence>
<evidence type="ECO:0000259" key="22">
    <source>
        <dbReference type="PROSITE" id="PS51371"/>
    </source>
</evidence>
<evidence type="ECO:0000256" key="16">
    <source>
        <dbReference type="PIRSR" id="PIRSR000130-3"/>
    </source>
</evidence>
<organism evidence="23 24">
    <name type="scientific">Gambusia affinis</name>
    <name type="common">Western mosquitofish</name>
    <name type="synonym">Heterandria affinis</name>
    <dbReference type="NCBI Taxonomy" id="33528"/>
    <lineage>
        <taxon>Eukaryota</taxon>
        <taxon>Metazoa</taxon>
        <taxon>Chordata</taxon>
        <taxon>Craniata</taxon>
        <taxon>Vertebrata</taxon>
        <taxon>Euteleostomi</taxon>
        <taxon>Actinopterygii</taxon>
        <taxon>Neopterygii</taxon>
        <taxon>Teleostei</taxon>
        <taxon>Neoteleostei</taxon>
        <taxon>Acanthomorphata</taxon>
        <taxon>Ovalentaria</taxon>
        <taxon>Atherinomorphae</taxon>
        <taxon>Cyprinodontiformes</taxon>
        <taxon>Poeciliidae</taxon>
        <taxon>Poeciliinae</taxon>
        <taxon>Gambusia</taxon>
    </lineage>
</organism>
<dbReference type="Gene3D" id="3.20.20.70">
    <property type="entry name" value="Aldolase class I"/>
    <property type="match status" value="1"/>
</dbReference>
<comment type="subunit">
    <text evidence="14">Homotetramer.</text>
</comment>
<comment type="caution">
    <text evidence="14">Lacks conserved residue(s) required for the propagation of feature annotation.</text>
</comment>
<dbReference type="EC" id="1.1.1.205" evidence="14 20"/>
<keyword evidence="4 14" id="KW-0332">GMP biosynthesis</keyword>
<dbReference type="GO" id="GO:0000166">
    <property type="term" value="F:nucleotide binding"/>
    <property type="evidence" value="ECO:0007669"/>
    <property type="project" value="UniProtKB-UniRule"/>
</dbReference>
<dbReference type="HAMAP" id="MF_01964">
    <property type="entry name" value="IMPDH"/>
    <property type="match status" value="1"/>
</dbReference>
<evidence type="ECO:0000256" key="1">
    <source>
        <dbReference type="ARBA" id="ARBA00022490"/>
    </source>
</evidence>
<dbReference type="SMART" id="SM00116">
    <property type="entry name" value="CBS"/>
    <property type="match status" value="2"/>
</dbReference>
<keyword evidence="24" id="KW-1185">Reference proteome</keyword>
<feature type="binding site" evidence="14 16">
    <location>
        <begin position="379"/>
        <end position="381"/>
    </location>
    <ligand>
        <name>NAD(+)</name>
        <dbReference type="ChEBI" id="CHEBI:57540"/>
    </ligand>
</feature>
<evidence type="ECO:0000256" key="20">
    <source>
        <dbReference type="RuleBase" id="RU003928"/>
    </source>
</evidence>
<dbReference type="GO" id="GO:0003938">
    <property type="term" value="F:IMP dehydrogenase activity"/>
    <property type="evidence" value="ECO:0007669"/>
    <property type="project" value="UniProtKB-UniRule"/>
</dbReference>
<keyword evidence="2 14" id="KW-0479">Metal-binding</keyword>
<feature type="binding site" evidence="14">
    <location>
        <position position="384"/>
    </location>
    <ligand>
        <name>IMP</name>
        <dbReference type="ChEBI" id="CHEBI:58053"/>
    </ligand>
</feature>
<feature type="domain" description="CBS" evidence="22">
    <location>
        <begin position="234"/>
        <end position="292"/>
    </location>
</feature>
<evidence type="ECO:0000256" key="2">
    <source>
        <dbReference type="ARBA" id="ARBA00022723"/>
    </source>
</evidence>
<evidence type="ECO:0000256" key="3">
    <source>
        <dbReference type="ARBA" id="ARBA00022737"/>
    </source>
</evidence>
<dbReference type="PROSITE" id="PS00487">
    <property type="entry name" value="IMP_DH_GMP_RED"/>
    <property type="match status" value="1"/>
</dbReference>
<dbReference type="SMART" id="SM01240">
    <property type="entry name" value="IMPDH"/>
    <property type="match status" value="1"/>
</dbReference>
<evidence type="ECO:0000256" key="5">
    <source>
        <dbReference type="ARBA" id="ARBA00022755"/>
    </source>
</evidence>
<evidence type="ECO:0000256" key="10">
    <source>
        <dbReference type="ARBA" id="ARBA00023242"/>
    </source>
</evidence>
<dbReference type="InterPro" id="IPR015875">
    <property type="entry name" value="IMP_DH/GMP_Rdtase_CS"/>
</dbReference>
<comment type="cofactor">
    <cofactor evidence="14">
        <name>K(+)</name>
        <dbReference type="ChEBI" id="CHEBI:29103"/>
    </cofactor>
</comment>
<evidence type="ECO:0000256" key="15">
    <source>
        <dbReference type="PIRSR" id="PIRSR000130-1"/>
    </source>
</evidence>
<evidence type="ECO:0000256" key="19">
    <source>
        <dbReference type="RuleBase" id="RU003927"/>
    </source>
</evidence>
<comment type="similarity">
    <text evidence="14 19">Belongs to the IMPDH/GMPR family.</text>
</comment>
<feature type="binding site" evidence="14">
    <location>
        <begin position="419"/>
        <end position="421"/>
    </location>
    <ligand>
        <name>IMP</name>
        <dbReference type="ChEBI" id="CHEBI:58053"/>
    </ligand>
</feature>
<dbReference type="FunFam" id="3.20.20.70:FF:000007">
    <property type="entry name" value="Chromosome 19 SCAF14664, whole genome shotgun sequence"/>
    <property type="match status" value="1"/>
</dbReference>
<comment type="catalytic activity">
    <reaction evidence="13 14 20">
        <text>IMP + NAD(+) + H2O = XMP + NADH + H(+)</text>
        <dbReference type="Rhea" id="RHEA:11708"/>
        <dbReference type="ChEBI" id="CHEBI:15377"/>
        <dbReference type="ChEBI" id="CHEBI:15378"/>
        <dbReference type="ChEBI" id="CHEBI:57464"/>
        <dbReference type="ChEBI" id="CHEBI:57540"/>
        <dbReference type="ChEBI" id="CHEBI:57945"/>
        <dbReference type="ChEBI" id="CHEBI:58053"/>
        <dbReference type="EC" id="1.1.1.205"/>
    </reaction>
</comment>
<feature type="binding site" evidence="14">
    <location>
        <position position="550"/>
    </location>
    <ligand>
        <name>K(+)</name>
        <dbReference type="ChEBI" id="CHEBI:29103"/>
        <note>ligand shared between two tetrameric partners</note>
    </ligand>
</feature>
<dbReference type="Pfam" id="PF00571">
    <property type="entry name" value="CBS"/>
    <property type="match status" value="2"/>
</dbReference>
<dbReference type="PANTHER" id="PTHR11911">
    <property type="entry name" value="INOSINE-5-MONOPHOSPHATE DEHYDROGENASE RELATED"/>
    <property type="match status" value="1"/>
</dbReference>
<protein>
    <recommendedName>
        <fullName evidence="14 20">Inosine-5'-monophosphate dehydrogenase</fullName>
        <shortName evidence="14">IMP dehydrogenase</shortName>
        <shortName evidence="14">IMPD</shortName>
        <shortName evidence="14">IMPDH</shortName>
        <ecNumber evidence="14 20">1.1.1.205</ecNumber>
    </recommendedName>
</protein>
<feature type="binding site" evidence="14">
    <location>
        <position position="495"/>
    </location>
    <ligand>
        <name>IMP</name>
        <dbReference type="ChEBI" id="CHEBI:58053"/>
    </ligand>
</feature>
<keyword evidence="1 14" id="KW-0963">Cytoplasm</keyword>
<feature type="region of interest" description="Disordered" evidence="21">
    <location>
        <begin position="562"/>
        <end position="582"/>
    </location>
</feature>
<keyword evidence="10 14" id="KW-0539">Nucleus</keyword>
<dbReference type="InterPro" id="IPR000644">
    <property type="entry name" value="CBS_dom"/>
</dbReference>
<feature type="binding site" evidence="14">
    <location>
        <begin position="442"/>
        <end position="443"/>
    </location>
    <ligand>
        <name>IMP</name>
        <dbReference type="ChEBI" id="CHEBI:58053"/>
    </ligand>
</feature>
<keyword evidence="6 14" id="KW-0630">Potassium</keyword>
<feature type="binding site" evidence="14">
    <location>
        <begin position="466"/>
        <end position="470"/>
    </location>
    <ligand>
        <name>IMP</name>
        <dbReference type="ChEBI" id="CHEBI:58053"/>
    </ligand>
</feature>
<evidence type="ECO:0000256" key="14">
    <source>
        <dbReference type="HAMAP-Rule" id="MF_03156"/>
    </source>
</evidence>
<sequence>MEGHGYDRFGESDRDNYQIDYRRIVGDMEPARPRVSNREGEQSQHSFLTHAYPPSYGHGHETAAQRYSATRIQAGYEPESMADYLISGGTGYVPEDGLTAQQLFAIGDGLTYNDFLILPGFIDFTSDEVDLTSALTRKITLKTPLISSPMDTVTESSMAIAMAKFEQGFITDPVVMSPHHTVGDVFEAKRRHGFSGIPVTETGKMGSKLVGIVASRDIDFLSEKDYEKLLEEAMTKREDLVVAPAGVTLKEANDILQRSKKGKLPIVNDNDELVSIIARTDLKKNRDYPLASKDSRKQLLCGAAIGTREDDKYRLDLLMQAGVDVVVLDSSQGNSVYQINIINYIKQKYPDLQVIGGNVVTAAQAKNLIDAGVDALRVGMGCGSICITQEVMACGRPQGTSVYKVAEYARRFGVPVIADGGIQTVGHVVKALALGASTVMMGSLLAATTEAPGEYFFSDGVRLKKYRGMGSLDAMEKNNSQKRYFSEGDKVKVAQGVSGSVQDKGSVQKFVPYLIAGIQHGCQDIGARSLSILRSMMYSGELKFEKRTMSAQMEGGLQEVASMRQQDEEVCDQDQMSRPQLQ</sequence>
<dbReference type="AlphaFoldDB" id="A0A315UV74"/>
<dbReference type="EMBL" id="NHOQ01002850">
    <property type="protein sequence ID" value="PWA14214.1"/>
    <property type="molecule type" value="Genomic_DNA"/>
</dbReference>
<keyword evidence="7 14" id="KW-0560">Oxidoreductase</keyword>
<dbReference type="Proteomes" id="UP000250572">
    <property type="component" value="Unassembled WGS sequence"/>
</dbReference>
<feature type="binding site" description="in other chain" evidence="14 17">
    <location>
        <position position="381"/>
    </location>
    <ligand>
        <name>K(+)</name>
        <dbReference type="ChEBI" id="CHEBI:29103"/>
        <note>ligand shared between two tetrameric partners</note>
    </ligand>
</feature>
<dbReference type="CDD" id="cd00381">
    <property type="entry name" value="IMPDH"/>
    <property type="match status" value="1"/>
</dbReference>
<dbReference type="GO" id="GO:0006177">
    <property type="term" value="P:GMP biosynthetic process"/>
    <property type="evidence" value="ECO:0007669"/>
    <property type="project" value="UniProtKB-UniRule"/>
</dbReference>
<evidence type="ECO:0000256" key="21">
    <source>
        <dbReference type="SAM" id="MobiDB-lite"/>
    </source>
</evidence>
<evidence type="ECO:0000256" key="7">
    <source>
        <dbReference type="ARBA" id="ARBA00023002"/>
    </source>
</evidence>
<proteinExistence type="inferred from homology"/>
<dbReference type="InterPro" id="IPR005990">
    <property type="entry name" value="IMP_DH"/>
</dbReference>
<dbReference type="FunFam" id="3.20.20.70:FF:000424">
    <property type="entry name" value="Inosine-5'-monophosphate dehydrogenase 2"/>
    <property type="match status" value="1"/>
</dbReference>
<evidence type="ECO:0000256" key="18">
    <source>
        <dbReference type="PROSITE-ProRule" id="PRU00703"/>
    </source>
</evidence>
<keyword evidence="3" id="KW-0677">Repeat</keyword>
<dbReference type="PROSITE" id="PS51371">
    <property type="entry name" value="CBS"/>
    <property type="match status" value="2"/>
</dbReference>
<feature type="binding site" description="in other chain" evidence="14 17">
    <location>
        <position position="386"/>
    </location>
    <ligand>
        <name>K(+)</name>
        <dbReference type="ChEBI" id="CHEBI:29103"/>
        <note>ligand shared between two tetrameric partners</note>
    </ligand>
</feature>
<dbReference type="InterPro" id="IPR001093">
    <property type="entry name" value="IMP_DH_GMPRt"/>
</dbReference>
<accession>A0A315UV74</accession>
<dbReference type="GO" id="GO:0006183">
    <property type="term" value="P:GTP biosynthetic process"/>
    <property type="evidence" value="ECO:0007669"/>
    <property type="project" value="TreeGrafter"/>
</dbReference>
<comment type="caution">
    <text evidence="23">The sequence shown here is derived from an EMBL/GenBank/DDBJ whole genome shotgun (WGS) entry which is preliminary data.</text>
</comment>
<feature type="binding site" description="in other chain" evidence="14 17">
    <location>
        <position position="383"/>
    </location>
    <ligand>
        <name>K(+)</name>
        <dbReference type="ChEBI" id="CHEBI:29103"/>
        <note>ligand shared between two tetrameric partners</note>
    </ligand>
</feature>
<comment type="pathway">
    <text evidence="11 14 20">Purine metabolism; XMP biosynthesis via de novo pathway; XMP from IMP: step 1/1.</text>
</comment>
<keyword evidence="5 14" id="KW-0658">Purine biosynthesis</keyword>
<dbReference type="STRING" id="33528.ENSGAFP00000007181"/>
<name>A0A315UV74_GAMAF</name>
<feature type="domain" description="CBS" evidence="22">
    <location>
        <begin position="169"/>
        <end position="229"/>
    </location>
</feature>
<feature type="active site" description="Thioimidate intermediate" evidence="14 15">
    <location>
        <position position="386"/>
    </location>
</feature>
<gene>
    <name evidence="14" type="primary">IMPDH</name>
    <name evidence="23" type="ORF">CCH79_00012299</name>
</gene>
<feature type="active site" description="Proton acceptor" evidence="14 15">
    <location>
        <position position="483"/>
    </location>
</feature>
<keyword evidence="8 14" id="KW-0520">NAD</keyword>
<dbReference type="PIRSF" id="PIRSF000130">
    <property type="entry name" value="IMPDH"/>
    <property type="match status" value="1"/>
</dbReference>
<dbReference type="Pfam" id="PF00478">
    <property type="entry name" value="IMPDH"/>
    <property type="match status" value="1"/>
</dbReference>
<comment type="subcellular location">
    <subcellularLocation>
        <location evidence="14">Cytoplasm</location>
    </subcellularLocation>
    <subcellularLocation>
        <location evidence="14">Nucleus</location>
    </subcellularLocation>
</comment>
<keyword evidence="9 18" id="KW-0129">CBS domain</keyword>
<dbReference type="SUPFAM" id="SSF51412">
    <property type="entry name" value="Inosine monophosphate dehydrogenase (IMPDH)"/>
    <property type="match status" value="2"/>
</dbReference>
<evidence type="ECO:0000256" key="12">
    <source>
        <dbReference type="ARBA" id="ARBA00046101"/>
    </source>
</evidence>
<dbReference type="InterPro" id="IPR013785">
    <property type="entry name" value="Aldolase_TIM"/>
</dbReference>
<comment type="function">
    <text evidence="12">Catalyzes the conversion of inosine 5'-phosphate (IMP) to xanthosine 5'-phosphate (XMP), the first committed and rate-limiting step in the de novo synthesis of guanine nucleotides, and therefore plays an important role in the regulation of cell growth. Could also have a single-stranded nucleic acid-binding activity and could play a role in RNA and/or DNA metabolism. It may also have a role in the development of malignancy and the growth progression of some tumors.</text>
</comment>
<dbReference type="GO" id="GO:0046872">
    <property type="term" value="F:metal ion binding"/>
    <property type="evidence" value="ECO:0007669"/>
    <property type="project" value="UniProtKB-UniRule"/>
</dbReference>
<dbReference type="UniPathway" id="UPA00601">
    <property type="reaction ID" value="UER00295"/>
</dbReference>
<comment type="activity regulation">
    <text evidence="14">Mycophenolic acid (MPA) is a non-competitive inhibitor that prevents formation of the closed enzyme conformation by binding to the same site as the amobile flap. In contrast, mizoribine monophosphate (MZP) is a competitive inhibitor that induces the closed conformation. MPA is a potent inhibitor of mammalian IMPDHs but a poor inhibitor of the bacterial enzymes. MZP is a more potent inhibitor of bacterial IMPDH.</text>
</comment>